<dbReference type="PROSITE" id="PS50222">
    <property type="entry name" value="EF_HAND_2"/>
    <property type="match status" value="4"/>
</dbReference>
<feature type="compositionally biased region" description="Polar residues" evidence="2">
    <location>
        <begin position="250"/>
        <end position="261"/>
    </location>
</feature>
<dbReference type="SUPFAM" id="SSF47473">
    <property type="entry name" value="EF-hand"/>
    <property type="match status" value="2"/>
</dbReference>
<dbReference type="Proteomes" id="UP001165085">
    <property type="component" value="Unassembled WGS sequence"/>
</dbReference>
<feature type="domain" description="EF-hand" evidence="3">
    <location>
        <begin position="103"/>
        <end position="138"/>
    </location>
</feature>
<keyword evidence="5" id="KW-1185">Reference proteome</keyword>
<evidence type="ECO:0000313" key="5">
    <source>
        <dbReference type="Proteomes" id="UP001165085"/>
    </source>
</evidence>
<dbReference type="InterPro" id="IPR002048">
    <property type="entry name" value="EF_hand_dom"/>
</dbReference>
<feature type="domain" description="EF-hand" evidence="3">
    <location>
        <begin position="332"/>
        <end position="367"/>
    </location>
</feature>
<dbReference type="OrthoDB" id="198766at2759"/>
<feature type="domain" description="EF-hand" evidence="3">
    <location>
        <begin position="392"/>
        <end position="427"/>
    </location>
</feature>
<evidence type="ECO:0000259" key="3">
    <source>
        <dbReference type="PROSITE" id="PS50222"/>
    </source>
</evidence>
<protein>
    <recommendedName>
        <fullName evidence="3">EF-hand domain-containing protein</fullName>
    </recommendedName>
</protein>
<accession>A0A9W7EM16</accession>
<proteinExistence type="predicted"/>
<dbReference type="EMBL" id="BRXY01000282">
    <property type="protein sequence ID" value="GMH83507.1"/>
    <property type="molecule type" value="Genomic_DNA"/>
</dbReference>
<dbReference type="Pfam" id="PF13202">
    <property type="entry name" value="EF-hand_5"/>
    <property type="match status" value="2"/>
</dbReference>
<dbReference type="AlphaFoldDB" id="A0A9W7EM16"/>
<dbReference type="CDD" id="cd00051">
    <property type="entry name" value="EFh"/>
    <property type="match status" value="2"/>
</dbReference>
<dbReference type="Gene3D" id="1.10.238.10">
    <property type="entry name" value="EF-hand"/>
    <property type="match status" value="3"/>
</dbReference>
<evidence type="ECO:0000256" key="1">
    <source>
        <dbReference type="ARBA" id="ARBA00022837"/>
    </source>
</evidence>
<dbReference type="InterPro" id="IPR052591">
    <property type="entry name" value="CML21-like"/>
</dbReference>
<dbReference type="SMART" id="SM00054">
    <property type="entry name" value="EFh"/>
    <property type="match status" value="7"/>
</dbReference>
<organism evidence="4 5">
    <name type="scientific">Triparma strigata</name>
    <dbReference type="NCBI Taxonomy" id="1606541"/>
    <lineage>
        <taxon>Eukaryota</taxon>
        <taxon>Sar</taxon>
        <taxon>Stramenopiles</taxon>
        <taxon>Ochrophyta</taxon>
        <taxon>Bolidophyceae</taxon>
        <taxon>Parmales</taxon>
        <taxon>Triparmaceae</taxon>
        <taxon>Triparma</taxon>
    </lineage>
</organism>
<dbReference type="Pfam" id="PF13499">
    <property type="entry name" value="EF-hand_7"/>
    <property type="match status" value="1"/>
</dbReference>
<comment type="caution">
    <text evidence="4">The sequence shown here is derived from an EMBL/GenBank/DDBJ whole genome shotgun (WGS) entry which is preliminary data.</text>
</comment>
<evidence type="ECO:0000313" key="4">
    <source>
        <dbReference type="EMBL" id="GMH83507.1"/>
    </source>
</evidence>
<feature type="domain" description="EF-hand" evidence="3">
    <location>
        <begin position="152"/>
        <end position="187"/>
    </location>
</feature>
<dbReference type="GO" id="GO:0005509">
    <property type="term" value="F:calcium ion binding"/>
    <property type="evidence" value="ECO:0007669"/>
    <property type="project" value="InterPro"/>
</dbReference>
<dbReference type="InterPro" id="IPR018247">
    <property type="entry name" value="EF_Hand_1_Ca_BS"/>
</dbReference>
<dbReference type="PANTHER" id="PTHR23064">
    <property type="entry name" value="TROPONIN"/>
    <property type="match status" value="1"/>
</dbReference>
<evidence type="ECO:0000256" key="2">
    <source>
        <dbReference type="SAM" id="MobiDB-lite"/>
    </source>
</evidence>
<reference evidence="5" key="1">
    <citation type="journal article" date="2023" name="Commun. Biol.">
        <title>Genome analysis of Parmales, the sister group of diatoms, reveals the evolutionary specialization of diatoms from phago-mixotrophs to photoautotrophs.</title>
        <authorList>
            <person name="Ban H."/>
            <person name="Sato S."/>
            <person name="Yoshikawa S."/>
            <person name="Yamada K."/>
            <person name="Nakamura Y."/>
            <person name="Ichinomiya M."/>
            <person name="Sato N."/>
            <person name="Blanc-Mathieu R."/>
            <person name="Endo H."/>
            <person name="Kuwata A."/>
            <person name="Ogata H."/>
        </authorList>
    </citation>
    <scope>NUCLEOTIDE SEQUENCE [LARGE SCALE GENOMIC DNA]</scope>
    <source>
        <strain evidence="5">NIES 3701</strain>
    </source>
</reference>
<dbReference type="PROSITE" id="PS00018">
    <property type="entry name" value="EF_HAND_1"/>
    <property type="match status" value="4"/>
</dbReference>
<sequence>MGGTVGKYLEDSLTSDSGSGRHVNLLPNFKGFVNRDKEYITRCLKRFRAGVECPGVGLKQFRNVFGGNNGITIAMFEGFDTDRNKLVDLHECFDVLVLTAKVPVVTRLRLLFELHDENGDDELSKHEIEIMMLSCLRGMAKMIGNYAMSEVKINALSEFIFTSIDRDHSHSISREEFIVFCKNSPEVSTYFSKVDEMRTETTPIITANNKLADFRKSQAKKKARPIQHPPFNRGACGKTGRATLPYPSHNDLTITTSTPSPRLSPIPPNSSAPSKRSKRIEAASSPRGAGSLGSGGSTMDVELLRQIFSGIDENMDGVIDVGEFYLSLKSTSLEDSALALFNKVDKDKNGQLTMHELIQHLFPFAEEDDIENILAWVKNGESSPAQIFTAPEAEAEYRALFRFYDKNGDRKLTVKEIAAVMAETNNLDKKECEKLFIDLGKTRRDVIKEDEFVEMLKMFIEGDEFGEGGGGPKENHISDGLRKLGKLGSL</sequence>
<gene>
    <name evidence="4" type="ORF">TrST_g7119</name>
</gene>
<dbReference type="InterPro" id="IPR011992">
    <property type="entry name" value="EF-hand-dom_pair"/>
</dbReference>
<name>A0A9W7EM16_9STRA</name>
<feature type="region of interest" description="Disordered" evidence="2">
    <location>
        <begin position="216"/>
        <end position="296"/>
    </location>
</feature>
<keyword evidence="1" id="KW-0106">Calcium</keyword>